<dbReference type="HAMAP" id="MF_00149">
    <property type="entry name" value="DNA_mis_repair"/>
    <property type="match status" value="1"/>
</dbReference>
<evidence type="ECO:0000256" key="6">
    <source>
        <dbReference type="SAM" id="MobiDB-lite"/>
    </source>
</evidence>
<dbReference type="PROSITE" id="PS00058">
    <property type="entry name" value="DNA_MISMATCH_REPAIR_1"/>
    <property type="match status" value="1"/>
</dbReference>
<dbReference type="InterPro" id="IPR038973">
    <property type="entry name" value="MutL/Mlh/Pms-like"/>
</dbReference>
<dbReference type="Pfam" id="PF08676">
    <property type="entry name" value="MutL_C"/>
    <property type="match status" value="1"/>
</dbReference>
<dbReference type="Pfam" id="PF13589">
    <property type="entry name" value="HATPase_c_3"/>
    <property type="match status" value="1"/>
</dbReference>
<evidence type="ECO:0000256" key="4">
    <source>
        <dbReference type="ARBA" id="ARBA00023204"/>
    </source>
</evidence>
<keyword evidence="4 5" id="KW-0234">DNA repair</keyword>
<reference evidence="9 10" key="1">
    <citation type="submission" date="2021-03" db="EMBL/GenBank/DDBJ databases">
        <title>The complete genome sequence of Acetobacter suratthaniensis TBRC 1719.</title>
        <authorList>
            <person name="Charoenyingcharoen P."/>
            <person name="Yukphan P."/>
        </authorList>
    </citation>
    <scope>NUCLEOTIDE SEQUENCE [LARGE SCALE GENOMIC DNA]</scope>
    <source>
        <strain evidence="9 10">TBRC 1719</strain>
    </source>
</reference>
<sequence length="645" mass="68714">MSADDLSSLPLSPAPPAEGQGIVRRLSEVVVNRIAAGEVIERPAAALKELVENAIDSGARRVDIALEGGGIDRMIVTDDGCGMNAADLALAVERHCTSKLRDDTLVQITTLGFRGEALPSIGAAARLSITSRPRDESGAWRIRVEGGRVTPPHPASGAPGTSVVVEDLFFATPARRKFLKSARVEGRHAESVVRRLALAAFDTAFRLMLDGRLVFDLPAQTLQARAAALLDAAEANGLVSVSGERDGMVLSGFICPPSVHRATAAGQFMLVNGRPVVDPLLRTAVRVAYRRVIEPGRHPVVALSLSVPQQMVDVNVHPAKTELRFADEAAVRSLVIGSIQRALEHGAGVAGVRPVLSSAIGRQARIWYPPENTPEQAPAYPGATAPRPLADGVVPLTGFAEKRLDFDAPPAARTIQSAMPSDSKQPLPETACPEPEGNETLAPPVVQYPLGAAVAQVLDTYILAVAADGSLILVDQHAAHERLTHQRLRQQFLSGRVQAQRLLVPDVIDLPPAQVESLLNATPLLERLGVEIEGFGGQSVLIRALPAMLGATDAVGLLRDLADELERDEHGAPDEMAALDGRLDAVIARMACHGSIRAGRRLSAEEMNALLRQMEATPLAGTCSHGRPTWLKLSRGDLERLFGRR</sequence>
<evidence type="ECO:0000256" key="1">
    <source>
        <dbReference type="ARBA" id="ARBA00006082"/>
    </source>
</evidence>
<dbReference type="InterPro" id="IPR037198">
    <property type="entry name" value="MutL_C_sf"/>
</dbReference>
<dbReference type="PANTHER" id="PTHR10073">
    <property type="entry name" value="DNA MISMATCH REPAIR PROTEIN MLH, PMS, MUTL"/>
    <property type="match status" value="1"/>
</dbReference>
<dbReference type="InterPro" id="IPR014790">
    <property type="entry name" value="MutL_C"/>
</dbReference>
<dbReference type="Proteomes" id="UP000664399">
    <property type="component" value="Unassembled WGS sequence"/>
</dbReference>
<dbReference type="NCBIfam" id="TIGR00585">
    <property type="entry name" value="mutl"/>
    <property type="match status" value="1"/>
</dbReference>
<dbReference type="Gene3D" id="3.30.1540.20">
    <property type="entry name" value="MutL, C-terminal domain, dimerisation subdomain"/>
    <property type="match status" value="1"/>
</dbReference>
<evidence type="ECO:0000313" key="10">
    <source>
        <dbReference type="Proteomes" id="UP000664399"/>
    </source>
</evidence>
<dbReference type="Gene3D" id="3.30.1370.100">
    <property type="entry name" value="MutL, C-terminal domain, regulatory subdomain"/>
    <property type="match status" value="1"/>
</dbReference>
<dbReference type="GO" id="GO:0004519">
    <property type="term" value="F:endonuclease activity"/>
    <property type="evidence" value="ECO:0007669"/>
    <property type="project" value="UniProtKB-KW"/>
</dbReference>
<dbReference type="CDD" id="cd00782">
    <property type="entry name" value="MutL_Trans"/>
    <property type="match status" value="1"/>
</dbReference>
<name>A0ABS3LHJ8_9PROT</name>
<protein>
    <recommendedName>
        <fullName evidence="2 5">DNA mismatch repair protein MutL</fullName>
    </recommendedName>
</protein>
<dbReference type="InterPro" id="IPR014762">
    <property type="entry name" value="DNA_mismatch_repair_CS"/>
</dbReference>
<dbReference type="SMART" id="SM00853">
    <property type="entry name" value="MutL_C"/>
    <property type="match status" value="1"/>
</dbReference>
<dbReference type="InterPro" id="IPR036890">
    <property type="entry name" value="HATPase_C_sf"/>
</dbReference>
<keyword evidence="9" id="KW-0378">Hydrolase</keyword>
<dbReference type="InterPro" id="IPR014721">
    <property type="entry name" value="Ribsml_uS5_D2-typ_fold_subgr"/>
</dbReference>
<dbReference type="Gene3D" id="3.30.565.10">
    <property type="entry name" value="Histidine kinase-like ATPase, C-terminal domain"/>
    <property type="match status" value="1"/>
</dbReference>
<dbReference type="InterPro" id="IPR020568">
    <property type="entry name" value="Ribosomal_Su5_D2-typ_SF"/>
</dbReference>
<gene>
    <name evidence="5 9" type="primary">mutL</name>
    <name evidence="9" type="ORF">J2D75_01020</name>
</gene>
<dbReference type="InterPro" id="IPR042120">
    <property type="entry name" value="MutL_C_dimsub"/>
</dbReference>
<keyword evidence="10" id="KW-1185">Reference proteome</keyword>
<evidence type="ECO:0000256" key="2">
    <source>
        <dbReference type="ARBA" id="ARBA00021975"/>
    </source>
</evidence>
<dbReference type="EMBL" id="JAFVMG010000001">
    <property type="protein sequence ID" value="MBO1327055.1"/>
    <property type="molecule type" value="Genomic_DNA"/>
</dbReference>
<keyword evidence="3 5" id="KW-0227">DNA damage</keyword>
<dbReference type="SUPFAM" id="SSF54211">
    <property type="entry name" value="Ribosomal protein S5 domain 2-like"/>
    <property type="match status" value="1"/>
</dbReference>
<dbReference type="CDD" id="cd16926">
    <property type="entry name" value="HATPase_MutL-MLH-PMS-like"/>
    <property type="match status" value="1"/>
</dbReference>
<comment type="caution">
    <text evidence="9">The sequence shown here is derived from an EMBL/GenBank/DDBJ whole genome shotgun (WGS) entry which is preliminary data.</text>
</comment>
<evidence type="ECO:0000256" key="5">
    <source>
        <dbReference type="HAMAP-Rule" id="MF_00149"/>
    </source>
</evidence>
<feature type="domain" description="MutL C-terminal dimerisation" evidence="7">
    <location>
        <begin position="453"/>
        <end position="602"/>
    </location>
</feature>
<dbReference type="SUPFAM" id="SSF118116">
    <property type="entry name" value="DNA mismatch repair protein MutL"/>
    <property type="match status" value="1"/>
</dbReference>
<organism evidence="9 10">
    <name type="scientific">Acetobacter suratthaniensis</name>
    <dbReference type="NCBI Taxonomy" id="1502841"/>
    <lineage>
        <taxon>Bacteria</taxon>
        <taxon>Pseudomonadati</taxon>
        <taxon>Pseudomonadota</taxon>
        <taxon>Alphaproteobacteria</taxon>
        <taxon>Acetobacterales</taxon>
        <taxon>Acetobacteraceae</taxon>
        <taxon>Acetobacter</taxon>
    </lineage>
</organism>
<feature type="domain" description="DNA mismatch repair protein S5" evidence="8">
    <location>
        <begin position="226"/>
        <end position="344"/>
    </location>
</feature>
<feature type="region of interest" description="Disordered" evidence="6">
    <location>
        <begin position="417"/>
        <end position="437"/>
    </location>
</feature>
<evidence type="ECO:0000259" key="7">
    <source>
        <dbReference type="SMART" id="SM00853"/>
    </source>
</evidence>
<evidence type="ECO:0000256" key="3">
    <source>
        <dbReference type="ARBA" id="ARBA00022763"/>
    </source>
</evidence>
<proteinExistence type="inferred from homology"/>
<dbReference type="InterPro" id="IPR042121">
    <property type="entry name" value="MutL_C_regsub"/>
</dbReference>
<dbReference type="SMART" id="SM01340">
    <property type="entry name" value="DNA_mis_repair"/>
    <property type="match status" value="1"/>
</dbReference>
<evidence type="ECO:0000313" key="9">
    <source>
        <dbReference type="EMBL" id="MBO1327055.1"/>
    </source>
</evidence>
<dbReference type="InterPro" id="IPR013507">
    <property type="entry name" value="DNA_mismatch_S5_2-like"/>
</dbReference>
<evidence type="ECO:0000259" key="8">
    <source>
        <dbReference type="SMART" id="SM01340"/>
    </source>
</evidence>
<dbReference type="Pfam" id="PF01119">
    <property type="entry name" value="DNA_mis_repair"/>
    <property type="match status" value="1"/>
</dbReference>
<dbReference type="InterPro" id="IPR002099">
    <property type="entry name" value="MutL/Mlh/PMS"/>
</dbReference>
<dbReference type="InterPro" id="IPR020667">
    <property type="entry name" value="DNA_mismatch_repair_MutL"/>
</dbReference>
<keyword evidence="9" id="KW-0540">Nuclease</keyword>
<accession>A0ABS3LHJ8</accession>
<dbReference type="Gene3D" id="3.30.230.10">
    <property type="match status" value="1"/>
</dbReference>
<keyword evidence="9" id="KW-0255">Endonuclease</keyword>
<dbReference type="PANTHER" id="PTHR10073:SF12">
    <property type="entry name" value="DNA MISMATCH REPAIR PROTEIN MLH1"/>
    <property type="match status" value="1"/>
</dbReference>
<comment type="similarity">
    <text evidence="1 5">Belongs to the DNA mismatch repair MutL/HexB family.</text>
</comment>
<dbReference type="NCBIfam" id="NF000953">
    <property type="entry name" value="PRK00095.2-4"/>
    <property type="match status" value="1"/>
</dbReference>
<dbReference type="RefSeq" id="WP_207851893.1">
    <property type="nucleotide sequence ID" value="NZ_JAFVMG010000001.1"/>
</dbReference>
<dbReference type="SUPFAM" id="SSF55874">
    <property type="entry name" value="ATPase domain of HSP90 chaperone/DNA topoisomerase II/histidine kinase"/>
    <property type="match status" value="1"/>
</dbReference>
<comment type="function">
    <text evidence="5">This protein is involved in the repair of mismatches in DNA. It is required for dam-dependent methyl-directed DNA mismatch repair. May act as a 'molecular matchmaker', a protein that promotes the formation of a stable complex between two or more DNA-binding proteins in an ATP-dependent manner without itself being part of a final effector complex.</text>
</comment>